<evidence type="ECO:0008006" key="4">
    <source>
        <dbReference type="Google" id="ProtNLM"/>
    </source>
</evidence>
<name>A0ABN9YDT3_9DINO</name>
<protein>
    <recommendedName>
        <fullName evidence="4">Selenoprotein O</fullName>
    </recommendedName>
</protein>
<evidence type="ECO:0000256" key="1">
    <source>
        <dbReference type="SAM" id="MobiDB-lite"/>
    </source>
</evidence>
<dbReference type="EMBL" id="CAUYUJ010022501">
    <property type="protein sequence ID" value="CAK0910969.1"/>
    <property type="molecule type" value="Genomic_DNA"/>
</dbReference>
<keyword evidence="3" id="KW-1185">Reference proteome</keyword>
<evidence type="ECO:0000313" key="3">
    <source>
        <dbReference type="Proteomes" id="UP001189429"/>
    </source>
</evidence>
<feature type="non-terminal residue" evidence="2">
    <location>
        <position position="1"/>
    </location>
</feature>
<sequence length="304" mass="32337">EPQEHVRANSGPAHEPQGPEAAARAQHGGARHSVHAAGVRRRLHCPAYGRDAEAGVLAGADAAHFWVDKGPAPRLPAGVLPPGPDQLPPALRAQQVQRGLLGARQEALPPAALHARRAQAPVPADRRPGEAGEEGEARLRSILRTMPVHSIVSALYPRVYTLPADPAAPLPAPEHPTLAEYMASGLSPDARLVFSSLGSWIDLPSRQGDAAPPELSQELWQSAEELSARLCNSQGAAAAFPPVRWLPRGGGAGLGSSLFDGASWEDKVLLSALFVEDDGATEMGYPEWVHFLQEELARRACERE</sequence>
<proteinExistence type="predicted"/>
<feature type="region of interest" description="Disordered" evidence="1">
    <location>
        <begin position="115"/>
        <end position="135"/>
    </location>
</feature>
<feature type="compositionally biased region" description="Basic and acidic residues" evidence="1">
    <location>
        <begin position="124"/>
        <end position="135"/>
    </location>
</feature>
<dbReference type="Proteomes" id="UP001189429">
    <property type="component" value="Unassembled WGS sequence"/>
</dbReference>
<gene>
    <name evidence="2" type="ORF">PCOR1329_LOCUS84986</name>
</gene>
<evidence type="ECO:0000313" key="2">
    <source>
        <dbReference type="EMBL" id="CAK0910969.1"/>
    </source>
</evidence>
<organism evidence="2 3">
    <name type="scientific">Prorocentrum cordatum</name>
    <dbReference type="NCBI Taxonomy" id="2364126"/>
    <lineage>
        <taxon>Eukaryota</taxon>
        <taxon>Sar</taxon>
        <taxon>Alveolata</taxon>
        <taxon>Dinophyceae</taxon>
        <taxon>Prorocentrales</taxon>
        <taxon>Prorocentraceae</taxon>
        <taxon>Prorocentrum</taxon>
    </lineage>
</organism>
<accession>A0ABN9YDT3</accession>
<feature type="region of interest" description="Disordered" evidence="1">
    <location>
        <begin position="1"/>
        <end position="37"/>
    </location>
</feature>
<reference evidence="2" key="1">
    <citation type="submission" date="2023-10" db="EMBL/GenBank/DDBJ databases">
        <authorList>
            <person name="Chen Y."/>
            <person name="Shah S."/>
            <person name="Dougan E. K."/>
            <person name="Thang M."/>
            <person name="Chan C."/>
        </authorList>
    </citation>
    <scope>NUCLEOTIDE SEQUENCE [LARGE SCALE GENOMIC DNA]</scope>
</reference>
<comment type="caution">
    <text evidence="2">The sequence shown here is derived from an EMBL/GenBank/DDBJ whole genome shotgun (WGS) entry which is preliminary data.</text>
</comment>